<keyword evidence="2" id="KW-1185">Reference proteome</keyword>
<dbReference type="Proteomes" id="UP001597361">
    <property type="component" value="Unassembled WGS sequence"/>
</dbReference>
<organism evidence="1 2">
    <name type="scientific">Belliella marina</name>
    <dbReference type="NCBI Taxonomy" id="1644146"/>
    <lineage>
        <taxon>Bacteria</taxon>
        <taxon>Pseudomonadati</taxon>
        <taxon>Bacteroidota</taxon>
        <taxon>Cytophagia</taxon>
        <taxon>Cytophagales</taxon>
        <taxon>Cyclobacteriaceae</taxon>
        <taxon>Belliella</taxon>
    </lineage>
</organism>
<reference evidence="2" key="1">
    <citation type="journal article" date="2019" name="Int. J. Syst. Evol. Microbiol.">
        <title>The Global Catalogue of Microorganisms (GCM) 10K type strain sequencing project: providing services to taxonomists for standard genome sequencing and annotation.</title>
        <authorList>
            <consortium name="The Broad Institute Genomics Platform"/>
            <consortium name="The Broad Institute Genome Sequencing Center for Infectious Disease"/>
            <person name="Wu L."/>
            <person name="Ma J."/>
        </authorList>
    </citation>
    <scope>NUCLEOTIDE SEQUENCE [LARGE SCALE GENOMIC DNA]</scope>
    <source>
        <strain evidence="2">CGMCC 1.15180</strain>
    </source>
</reference>
<evidence type="ECO:0000313" key="2">
    <source>
        <dbReference type="Proteomes" id="UP001597361"/>
    </source>
</evidence>
<sequence>MTMFKVDKNVNQVVSKLERLSLFDTDGLDSLYSGNLGRAVANTVLFDFSNNELYFNRALEIFQFSIDRLGDSNGIRFSTALSNGLSGLGMVGLVLERKSDGEVSSNFELLIQWLAKNIFDKALIEIKQGDLDPLHSSIGGLYFLAKYAQRNKAKGKQYLIELLETLYLELNQNKFGYYLLNKRYMKGGTANIEIGLGHGLCGIILSLIEVYAVLNDEMSRELIIKLTKFLERTYTSYHQSEEKFLFPRSVSISGEPISQEVRRNHNIGWCSSDLIIGYTFLKAGKILDDQDLEAWGNKVLFGFLCYDTNKLPIPDAIFCHGYSGVSWVLRKCFYATGQKKFLEKSDFWLEKALFCPKTYKKEGLLEGDLGIYTTILGSMMNHQGCWDEIFLL</sequence>
<dbReference type="Pfam" id="PF05147">
    <property type="entry name" value="LANC_like"/>
    <property type="match status" value="1"/>
</dbReference>
<name>A0ABW4VIQ5_9BACT</name>
<gene>
    <name evidence="1" type="ORF">ACFSKL_01190</name>
</gene>
<dbReference type="Gene3D" id="1.50.10.20">
    <property type="match status" value="1"/>
</dbReference>
<dbReference type="EMBL" id="JBHUHR010000001">
    <property type="protein sequence ID" value="MFD2033380.1"/>
    <property type="molecule type" value="Genomic_DNA"/>
</dbReference>
<dbReference type="InterPro" id="IPR007822">
    <property type="entry name" value="LANC-like"/>
</dbReference>
<evidence type="ECO:0000313" key="1">
    <source>
        <dbReference type="EMBL" id="MFD2033380.1"/>
    </source>
</evidence>
<comment type="caution">
    <text evidence="1">The sequence shown here is derived from an EMBL/GenBank/DDBJ whole genome shotgun (WGS) entry which is preliminary data.</text>
</comment>
<protein>
    <submittedName>
        <fullName evidence="1">Lanthionine synthetase LanC family protein</fullName>
    </submittedName>
</protein>
<accession>A0ABW4VIQ5</accession>
<dbReference type="SUPFAM" id="SSF158745">
    <property type="entry name" value="LanC-like"/>
    <property type="match status" value="1"/>
</dbReference>
<dbReference type="SMART" id="SM01260">
    <property type="entry name" value="LANC_like"/>
    <property type="match status" value="1"/>
</dbReference>
<dbReference type="RefSeq" id="WP_376882633.1">
    <property type="nucleotide sequence ID" value="NZ_JBHUHR010000001.1"/>
</dbReference>
<proteinExistence type="predicted"/>
<dbReference type="PRINTS" id="PR01950">
    <property type="entry name" value="LANCSUPER"/>
</dbReference>